<dbReference type="SUPFAM" id="SSF52058">
    <property type="entry name" value="L domain-like"/>
    <property type="match status" value="1"/>
</dbReference>
<gene>
    <name evidence="1" type="ORF">TPHV1_50065</name>
</gene>
<dbReference type="InterPro" id="IPR053139">
    <property type="entry name" value="Surface_bspA-like"/>
</dbReference>
<dbReference type="InterPro" id="IPR032675">
    <property type="entry name" value="LRR_dom_sf"/>
</dbReference>
<organism evidence="1 2">
    <name type="scientific">Treponema phagedenis</name>
    <dbReference type="NCBI Taxonomy" id="162"/>
    <lineage>
        <taxon>Bacteria</taxon>
        <taxon>Pseudomonadati</taxon>
        <taxon>Spirochaetota</taxon>
        <taxon>Spirochaetia</taxon>
        <taxon>Spirochaetales</taxon>
        <taxon>Treponemataceae</taxon>
        <taxon>Treponema</taxon>
    </lineage>
</organism>
<protein>
    <submittedName>
        <fullName evidence="1">Leucine Rich Repeat protein</fullName>
    </submittedName>
</protein>
<dbReference type="Pfam" id="PF13306">
    <property type="entry name" value="LRR_5"/>
    <property type="match status" value="2"/>
</dbReference>
<dbReference type="EMBL" id="CDNC01000045">
    <property type="protein sequence ID" value="CEM62805.1"/>
    <property type="molecule type" value="Genomic_DNA"/>
</dbReference>
<keyword evidence="2" id="KW-1185">Reference proteome</keyword>
<dbReference type="OrthoDB" id="361449at2"/>
<dbReference type="InterPro" id="IPR006553">
    <property type="entry name" value="Leu-rich_rpt_Cys-con_subtyp"/>
</dbReference>
<evidence type="ECO:0000313" key="2">
    <source>
        <dbReference type="Proteomes" id="UP000042527"/>
    </source>
</evidence>
<accession>A0A0B7H0N1</accession>
<proteinExistence type="predicted"/>
<dbReference type="AlphaFoldDB" id="A0A0B7H0N1"/>
<dbReference type="SMART" id="SM00367">
    <property type="entry name" value="LRR_CC"/>
    <property type="match status" value="4"/>
</dbReference>
<sequence>MLGYQKNISAVKGDTWGKIKNDAITKISFKEGYELAAWKLNDANGKALTDTDVFTKDTIVFVTSQSKYVTISLKGDSNVTFSSASLSADRGASFKTVKEKITGVTFKEGYQLAGWKLNDASGNDLKDTDTFEADTTIFAVSKKVITVTLTGDGKINFSQTSISVFKGSTWAEVKAKISAITNFEPSYTLDVWKLNDASGNDLKDTDTFEAYTTIFAVSKKVITVTLRGDSNVILSQTSTSVFEGSTWAEVKAKITGVTFKDGYQLDVWKLNDESGTNLSDDYIFNESATIYAVSREKKPIVITLAGDSNVNFLQTRIPVTEGSTWADVKTKISGVTFKDGYQLDVWKLNGANGAELQDTSKFDVATTIYAVSTPFTVTDGVIISCNDESLQTIVIPHKIHGKPVTAIGERAFAGCSDLAKVDLSKCINLTSIGGLAFKECWNLRTVDLSKCTNLDSIGDDAFNSCYKVKLIVATEAIKEKAKGRYIPDNCIYLSIYEEGGFYFTDSSKTVLIGIVDTNAKTAEIPASVTKIGARAFQECVDLRTVDLSNCTELNSIGDEAFSYCCKLNSVDFSACAKLTSIGNWAFYLCNELTSADLSACTNLASIEEFAFAGCNNLTKIDLSKCTNLTSIGESAFGGCTKAVITLPASITVIGGEAFGAESIEDSRCKEVKVPAAKKDLVTGEPCNYTGKVTEL</sequence>
<dbReference type="PANTHER" id="PTHR45661:SF3">
    <property type="entry name" value="IG-LIKE DOMAIN-CONTAINING PROTEIN"/>
    <property type="match status" value="1"/>
</dbReference>
<evidence type="ECO:0000313" key="1">
    <source>
        <dbReference type="EMBL" id="CEM62805.1"/>
    </source>
</evidence>
<dbReference type="PANTHER" id="PTHR45661">
    <property type="entry name" value="SURFACE ANTIGEN"/>
    <property type="match status" value="1"/>
</dbReference>
<name>A0A0B7H0N1_TREPH</name>
<dbReference type="Gene3D" id="3.80.10.10">
    <property type="entry name" value="Ribonuclease Inhibitor"/>
    <property type="match status" value="2"/>
</dbReference>
<dbReference type="RefSeq" id="WP_044634920.1">
    <property type="nucleotide sequence ID" value="NZ_CDNC01000045.1"/>
</dbReference>
<reference evidence="2" key="1">
    <citation type="submission" date="2015-01" db="EMBL/GenBank/DDBJ databases">
        <authorList>
            <person name="Manzoor Shahid"/>
            <person name="Zubair Saima"/>
        </authorList>
    </citation>
    <scope>NUCLEOTIDE SEQUENCE [LARGE SCALE GENOMIC DNA]</scope>
    <source>
        <strain evidence="2">V1</strain>
    </source>
</reference>
<dbReference type="InterPro" id="IPR026906">
    <property type="entry name" value="LRR_5"/>
</dbReference>
<dbReference type="Proteomes" id="UP000042527">
    <property type="component" value="Unassembled WGS sequence"/>
</dbReference>